<feature type="compositionally biased region" description="Acidic residues" evidence="1">
    <location>
        <begin position="184"/>
        <end position="241"/>
    </location>
</feature>
<name>A0AAD8A901_DIPPU</name>
<feature type="non-terminal residue" evidence="2">
    <location>
        <position position="1"/>
    </location>
</feature>
<feature type="region of interest" description="Disordered" evidence="1">
    <location>
        <begin position="434"/>
        <end position="491"/>
    </location>
</feature>
<feature type="compositionally biased region" description="Polar residues" evidence="1">
    <location>
        <begin position="305"/>
        <end position="319"/>
    </location>
</feature>
<protein>
    <submittedName>
        <fullName evidence="2">Uncharacterized protein</fullName>
    </submittedName>
</protein>
<reference evidence="2" key="2">
    <citation type="submission" date="2023-05" db="EMBL/GenBank/DDBJ databases">
        <authorList>
            <person name="Fouks B."/>
        </authorList>
    </citation>
    <scope>NUCLEOTIDE SEQUENCE</scope>
    <source>
        <strain evidence="2">Stay&amp;Tobe</strain>
        <tissue evidence="2">Testes</tissue>
    </source>
</reference>
<feature type="compositionally biased region" description="Acidic residues" evidence="1">
    <location>
        <begin position="473"/>
        <end position="483"/>
    </location>
</feature>
<dbReference type="Proteomes" id="UP001233999">
    <property type="component" value="Unassembled WGS sequence"/>
</dbReference>
<evidence type="ECO:0000313" key="2">
    <source>
        <dbReference type="EMBL" id="KAJ9594679.1"/>
    </source>
</evidence>
<keyword evidence="3" id="KW-1185">Reference proteome</keyword>
<feature type="compositionally biased region" description="Basic and acidic residues" evidence="1">
    <location>
        <begin position="288"/>
        <end position="304"/>
    </location>
</feature>
<comment type="caution">
    <text evidence="2">The sequence shown here is derived from an EMBL/GenBank/DDBJ whole genome shotgun (WGS) entry which is preliminary data.</text>
</comment>
<reference evidence="2" key="1">
    <citation type="journal article" date="2023" name="IScience">
        <title>Live-bearing cockroach genome reveals convergent evolutionary mechanisms linked to viviparity in insects and beyond.</title>
        <authorList>
            <person name="Fouks B."/>
            <person name="Harrison M.C."/>
            <person name="Mikhailova A.A."/>
            <person name="Marchal E."/>
            <person name="English S."/>
            <person name="Carruthers M."/>
            <person name="Jennings E.C."/>
            <person name="Chiamaka E.L."/>
            <person name="Frigard R.A."/>
            <person name="Pippel M."/>
            <person name="Attardo G.M."/>
            <person name="Benoit J.B."/>
            <person name="Bornberg-Bauer E."/>
            <person name="Tobe S.S."/>
        </authorList>
    </citation>
    <scope>NUCLEOTIDE SEQUENCE</scope>
    <source>
        <strain evidence="2">Stay&amp;Tobe</strain>
    </source>
</reference>
<feature type="compositionally biased region" description="Basic residues" evidence="1">
    <location>
        <begin position="435"/>
        <end position="451"/>
    </location>
</feature>
<evidence type="ECO:0000313" key="3">
    <source>
        <dbReference type="Proteomes" id="UP001233999"/>
    </source>
</evidence>
<evidence type="ECO:0000256" key="1">
    <source>
        <dbReference type="SAM" id="MobiDB-lite"/>
    </source>
</evidence>
<feature type="region of interest" description="Disordered" evidence="1">
    <location>
        <begin position="135"/>
        <end position="330"/>
    </location>
</feature>
<dbReference type="AlphaFoldDB" id="A0AAD8A901"/>
<proteinExistence type="predicted"/>
<feature type="compositionally biased region" description="Acidic residues" evidence="1">
    <location>
        <begin position="138"/>
        <end position="153"/>
    </location>
</feature>
<organism evidence="2 3">
    <name type="scientific">Diploptera punctata</name>
    <name type="common">Pacific beetle cockroach</name>
    <dbReference type="NCBI Taxonomy" id="6984"/>
    <lineage>
        <taxon>Eukaryota</taxon>
        <taxon>Metazoa</taxon>
        <taxon>Ecdysozoa</taxon>
        <taxon>Arthropoda</taxon>
        <taxon>Hexapoda</taxon>
        <taxon>Insecta</taxon>
        <taxon>Pterygota</taxon>
        <taxon>Neoptera</taxon>
        <taxon>Polyneoptera</taxon>
        <taxon>Dictyoptera</taxon>
        <taxon>Blattodea</taxon>
        <taxon>Blaberoidea</taxon>
        <taxon>Blaberidae</taxon>
        <taxon>Diplopterinae</taxon>
        <taxon>Diploptera</taxon>
    </lineage>
</organism>
<accession>A0AAD8A901</accession>
<dbReference type="EMBL" id="JASPKZ010002725">
    <property type="protein sequence ID" value="KAJ9594679.1"/>
    <property type="molecule type" value="Genomic_DNA"/>
</dbReference>
<sequence>MSNLLTTVIIYSSDDKKEAVEKGEVKLQIFPKETFNSGQITHKPEQFLISLSPDENIESGFSAILAPMSDMSEAEKTETEVQTNLTCSSDVEPPFKDGGTQTVLSYTIDRSNTSIIKELKSVIPKHDDVIEEGKGIEEEVQEMEPIETEEVDEGQVLGMETAEKEQIAEDQEPEAEPADKEPFPEDQEAEVGPEEKEQDQELETEAAEQELITEDQEPLIEDQEPVTEPLEQETVTEETEPAAEVIDHISKEGSVVEEPGSVTEEQVSVGEEQKSVTTEPEVEPGDLESEKQIDETSIKDEQKEQFFSAQETLSTSDVTTDTEKKIPGEKPVTGDVCPPCATGTGVQNVTEGGISLSVGGLCGKIDLKVEKTSETSRDVRIELNVARCAIPCPKELSEKPKELETRELAKEPLSEEPVLEIPNLYQKGLHLQNMKQKKNSRQKNLHRKSQHLKNQTYIRRASARRTNPRNEPLAEEPVPEEPASEQKNLHKKNLHQKRADEMWMLENAQPMKHENFTCYNLALEGILINLHWRKYIIKQYFASQISAGPFLGGLGLDL</sequence>
<gene>
    <name evidence="2" type="ORF">L9F63_014013</name>
</gene>